<name>A0A7K4HKV1_9EURY</name>
<feature type="transmembrane region" description="Helical" evidence="1">
    <location>
        <begin position="304"/>
        <end position="322"/>
    </location>
</feature>
<dbReference type="Pfam" id="PF04087">
    <property type="entry name" value="DUF389"/>
    <property type="match status" value="1"/>
</dbReference>
<keyword evidence="3" id="KW-1185">Reference proteome</keyword>
<feature type="transmembrane region" description="Helical" evidence="1">
    <location>
        <begin position="111"/>
        <end position="127"/>
    </location>
</feature>
<dbReference type="PANTHER" id="PTHR20992">
    <property type="entry name" value="AT15442P-RELATED"/>
    <property type="match status" value="1"/>
</dbReference>
<dbReference type="RefSeq" id="WP_176787438.1">
    <property type="nucleotide sequence ID" value="NZ_JABXWR010000001.1"/>
</dbReference>
<gene>
    <name evidence="2" type="ORF">HWN36_00815</name>
</gene>
<keyword evidence="1" id="KW-0812">Transmembrane</keyword>
<feature type="transmembrane region" description="Helical" evidence="1">
    <location>
        <begin position="133"/>
        <end position="155"/>
    </location>
</feature>
<dbReference type="PANTHER" id="PTHR20992:SF9">
    <property type="entry name" value="AT15442P-RELATED"/>
    <property type="match status" value="1"/>
</dbReference>
<feature type="transmembrane region" description="Helical" evidence="1">
    <location>
        <begin position="257"/>
        <end position="283"/>
    </location>
</feature>
<dbReference type="NCBIfam" id="TIGR00341">
    <property type="entry name" value="TIGR00341 family protein"/>
    <property type="match status" value="1"/>
</dbReference>
<comment type="caution">
    <text evidence="2">The sequence shown here is derived from an EMBL/GenBank/DDBJ whole genome shotgun (WGS) entry which is preliminary data.</text>
</comment>
<dbReference type="InterPro" id="IPR005240">
    <property type="entry name" value="DUF389"/>
</dbReference>
<sequence>MKKILINARKEDYENLLPLFEGVYHVIVHEDDVYQVKLFVPDSDLDAFIERIKPVIDLRYRENLIEVLSPDFVISPYLKRAEEKTKAPEKTPIEELLDTTKPYQKFDAGKVVLTSIAGIIALTGLFLNNVAIIIGAMLLSPILGPIYGFAINMAIGKVRDGMRSIGVLAGLLACVFALSALTTFALNLVTPLAITSEILSRTEVSPIYIFMAVLLGFASVLALARGMSDLIAGVAIAAALLPPTAVMGIALAMMHPYLLPSTVLVLENVIGMMAGALIATLTLRIGPREYYEQVAARRFITRTVLLIVVLAALLLAISMFLAPSI</sequence>
<dbReference type="OrthoDB" id="3266at2157"/>
<proteinExistence type="predicted"/>
<organism evidence="2 3">
    <name type="scientific">Methanofollis tationis</name>
    <dbReference type="NCBI Taxonomy" id="81417"/>
    <lineage>
        <taxon>Archaea</taxon>
        <taxon>Methanobacteriati</taxon>
        <taxon>Methanobacteriota</taxon>
        <taxon>Stenosarchaea group</taxon>
        <taxon>Methanomicrobia</taxon>
        <taxon>Methanomicrobiales</taxon>
        <taxon>Methanomicrobiaceae</taxon>
        <taxon>Methanofollis</taxon>
    </lineage>
</organism>
<protein>
    <submittedName>
        <fullName evidence="2">TIGR00341 family protein</fullName>
    </submittedName>
</protein>
<keyword evidence="1" id="KW-1133">Transmembrane helix</keyword>
<evidence type="ECO:0000313" key="2">
    <source>
        <dbReference type="EMBL" id="NVO65891.1"/>
    </source>
</evidence>
<dbReference type="Proteomes" id="UP000570823">
    <property type="component" value="Unassembled WGS sequence"/>
</dbReference>
<accession>A0A7K4HKV1</accession>
<reference evidence="2 3" key="1">
    <citation type="submission" date="2020-06" db="EMBL/GenBank/DDBJ databases">
        <title>Methanofollis fontis sp. nov., a methanogen isolated from marine sediments near a cold seep at Four-Way Closure Ridge offshore southwestern Taiwan.</title>
        <authorList>
            <person name="Chen S.-C."/>
            <person name="Teng N.-H."/>
            <person name="Lin Y.-S."/>
            <person name="Lai M.-C."/>
            <person name="Chen H.-H."/>
            <person name="Wang C.-C."/>
        </authorList>
    </citation>
    <scope>NUCLEOTIDE SEQUENCE [LARGE SCALE GENOMIC DNA]</scope>
    <source>
        <strain evidence="2 3">DSM 2702</strain>
    </source>
</reference>
<keyword evidence="1" id="KW-0472">Membrane</keyword>
<dbReference type="AlphaFoldDB" id="A0A7K4HKV1"/>
<feature type="transmembrane region" description="Helical" evidence="1">
    <location>
        <begin position="230"/>
        <end position="251"/>
    </location>
</feature>
<evidence type="ECO:0000256" key="1">
    <source>
        <dbReference type="SAM" id="Phobius"/>
    </source>
</evidence>
<evidence type="ECO:0000313" key="3">
    <source>
        <dbReference type="Proteomes" id="UP000570823"/>
    </source>
</evidence>
<feature type="transmembrane region" description="Helical" evidence="1">
    <location>
        <begin position="167"/>
        <end position="186"/>
    </location>
</feature>
<dbReference type="EMBL" id="JABXWR010000001">
    <property type="protein sequence ID" value="NVO65891.1"/>
    <property type="molecule type" value="Genomic_DNA"/>
</dbReference>
<feature type="transmembrane region" description="Helical" evidence="1">
    <location>
        <begin position="206"/>
        <end position="223"/>
    </location>
</feature>